<dbReference type="PROSITE" id="PS51996">
    <property type="entry name" value="TR_MART"/>
    <property type="match status" value="1"/>
</dbReference>
<dbReference type="Pfam" id="PF00084">
    <property type="entry name" value="Sushi"/>
    <property type="match status" value="1"/>
</dbReference>
<dbReference type="InterPro" id="IPR000436">
    <property type="entry name" value="Sushi_SCR_CCP_dom"/>
</dbReference>
<organism evidence="3 4">
    <name type="scientific">Durusdinium trenchii</name>
    <dbReference type="NCBI Taxonomy" id="1381693"/>
    <lineage>
        <taxon>Eukaryota</taxon>
        <taxon>Sar</taxon>
        <taxon>Alveolata</taxon>
        <taxon>Dinophyceae</taxon>
        <taxon>Suessiales</taxon>
        <taxon>Symbiodiniaceae</taxon>
        <taxon>Durusdinium</taxon>
    </lineage>
</organism>
<evidence type="ECO:0000313" key="3">
    <source>
        <dbReference type="EMBL" id="CAK9045705.1"/>
    </source>
</evidence>
<protein>
    <submittedName>
        <fullName evidence="3">Wnt inhibitory factor 1</fullName>
    </submittedName>
</protein>
<dbReference type="InterPro" id="IPR003540">
    <property type="entry name" value="ADP-ribosyltransferase"/>
</dbReference>
<evidence type="ECO:0000256" key="1">
    <source>
        <dbReference type="ARBA" id="ARBA00023157"/>
    </source>
</evidence>
<dbReference type="EMBL" id="CAXAMM010019435">
    <property type="protein sequence ID" value="CAK9045705.1"/>
    <property type="molecule type" value="Genomic_DNA"/>
</dbReference>
<accession>A0ABP0M2J1</accession>
<gene>
    <name evidence="3" type="ORF">SCF082_LOCUS25815</name>
</gene>
<dbReference type="Proteomes" id="UP001642464">
    <property type="component" value="Unassembled WGS sequence"/>
</dbReference>
<dbReference type="SUPFAM" id="SSF56399">
    <property type="entry name" value="ADP-ribosylation"/>
    <property type="match status" value="1"/>
</dbReference>
<evidence type="ECO:0000313" key="4">
    <source>
        <dbReference type="Proteomes" id="UP001642464"/>
    </source>
</evidence>
<comment type="caution">
    <text evidence="3">The sequence shown here is derived from an EMBL/GenBank/DDBJ whole genome shotgun (WGS) entry which is preliminary data.</text>
</comment>
<evidence type="ECO:0000259" key="2">
    <source>
        <dbReference type="PROSITE" id="PS50923"/>
    </source>
</evidence>
<sequence>MAMSLVMRRIGALGLCTNCCPEVRTLTDIPRGLWPVMSFYAELQQRQDATELLETVRWYVDAAAANYRSLNRQLRHGGRLQKAALGHRQRLDQLAKIAPPLLEPLTLWRGFSSLSFVSYLHHLQKVEDDEDGSQSKDVKDDAYMSCSLSHSIGNFYARRHAILPEDLDDAVLLRIQVPAGAQIICVACCSGLDHEEEILLPRGSVLRIDRIDQLDHKNGPANGQVTAILTAEATLLAGAGANTSLDSRKSLRRVSLYALPPDSAEELTTTLHVADPLDVARQFRLFPTKAGLWRLRAQVILLENITVDLSTWPIEVLPGLSSAHRAQALPPQTVITNVPFDVPVYSFDEYENPVETGTDVFLMKMTGGYHGRLEQKPMVDYLENNTYMVQNLFVVSRDLFQLHIDLMSLRHNNSLSQCPELSPVPGGEIYQLSEQRAIGSRATLRCYSGFAQAGGEEELLCEWPQPSAATSQVAGYAEWFNLSSMPASGLMCRERPLWCPVASPVHFGRLLMRDWRRQVGSVETMECIEGHVRLLGDLHIVCGSRHGEGTWLAPDGTKQIPAACMPLQNFCPPLDLNSSFIWAASHGRDPGSVVKLRCQVGLIPSAGDSTLVCGSDGIWRKPIYTLPQPLSEVLSCAPHPNFCSDPSPLLLEGAIAHMSEMHLNATVLVTCAVGYEPSGGEDMGLCGIHPEDDSRGGTLETVALPLEAELLPDDPGFRLHPSLVCI</sequence>
<dbReference type="SUPFAM" id="SSF57535">
    <property type="entry name" value="Complement control module/SCR domain"/>
    <property type="match status" value="1"/>
</dbReference>
<dbReference type="Gene3D" id="3.90.176.10">
    <property type="entry name" value="Toxin ADP-ribosyltransferase, Chain A, domain 1"/>
    <property type="match status" value="1"/>
</dbReference>
<keyword evidence="1" id="KW-1015">Disulfide bond</keyword>
<dbReference type="Pfam" id="PF03496">
    <property type="entry name" value="ADPrib_exo_Tox"/>
    <property type="match status" value="1"/>
</dbReference>
<reference evidence="3 4" key="1">
    <citation type="submission" date="2024-02" db="EMBL/GenBank/DDBJ databases">
        <authorList>
            <person name="Chen Y."/>
            <person name="Shah S."/>
            <person name="Dougan E. K."/>
            <person name="Thang M."/>
            <person name="Chan C."/>
        </authorList>
    </citation>
    <scope>NUCLEOTIDE SEQUENCE [LARGE SCALE GENOMIC DNA]</scope>
</reference>
<name>A0ABP0M2J1_9DINO</name>
<feature type="domain" description="Sushi" evidence="2">
    <location>
        <begin position="569"/>
        <end position="633"/>
    </location>
</feature>
<dbReference type="InterPro" id="IPR035976">
    <property type="entry name" value="Sushi/SCR/CCP_sf"/>
</dbReference>
<keyword evidence="4" id="KW-1185">Reference proteome</keyword>
<dbReference type="SMART" id="SM00032">
    <property type="entry name" value="CCP"/>
    <property type="match status" value="2"/>
</dbReference>
<proteinExistence type="predicted"/>
<dbReference type="PROSITE" id="PS50923">
    <property type="entry name" value="SUSHI"/>
    <property type="match status" value="1"/>
</dbReference>